<proteinExistence type="predicted"/>
<keyword evidence="3" id="KW-1185">Reference proteome</keyword>
<organism evidence="2 3">
    <name type="scientific">Gloeobacter kilaueensis (strain ATCC BAA-2537 / CCAP 1431/1 / ULC 316 / JS1)</name>
    <dbReference type="NCBI Taxonomy" id="1183438"/>
    <lineage>
        <taxon>Bacteria</taxon>
        <taxon>Bacillati</taxon>
        <taxon>Cyanobacteriota</taxon>
        <taxon>Cyanophyceae</taxon>
        <taxon>Gloeobacterales</taxon>
        <taxon>Gloeobacteraceae</taxon>
        <taxon>Gloeobacter</taxon>
    </lineage>
</organism>
<feature type="coiled-coil region" evidence="1">
    <location>
        <begin position="99"/>
        <end position="126"/>
    </location>
</feature>
<accession>U5QH96</accession>
<keyword evidence="1" id="KW-0175">Coiled coil</keyword>
<dbReference type="KEGG" id="glj:GKIL_0789"/>
<evidence type="ECO:0000256" key="1">
    <source>
        <dbReference type="SAM" id="Coils"/>
    </source>
</evidence>
<reference evidence="2 3" key="1">
    <citation type="journal article" date="2013" name="PLoS ONE">
        <title>Cultivation and Complete Genome Sequencing of Gloeobacter kilaueensis sp. nov., from a Lava Cave in Kilauea Caldera, Hawai'i.</title>
        <authorList>
            <person name="Saw J.H."/>
            <person name="Schatz M."/>
            <person name="Brown M.V."/>
            <person name="Kunkel D.D."/>
            <person name="Foster J.S."/>
            <person name="Shick H."/>
            <person name="Christensen S."/>
            <person name="Hou S."/>
            <person name="Wan X."/>
            <person name="Donachie S.P."/>
        </authorList>
    </citation>
    <scope>NUCLEOTIDE SEQUENCE [LARGE SCALE GENOMIC DNA]</scope>
    <source>
        <strain evidence="3">JS</strain>
    </source>
</reference>
<dbReference type="RefSeq" id="WP_023172084.1">
    <property type="nucleotide sequence ID" value="NC_022600.1"/>
</dbReference>
<protein>
    <submittedName>
        <fullName evidence="2">Uncharacterized protein</fullName>
    </submittedName>
</protein>
<sequence>MTSSNGQPENWRERLERVEALTAANSEQIAANSAAIARLETAQATSNQRMDDLTERVNVLSERMTDLTERVGILSERVSDLTRMVEQVSRIALATFQRMDAMQSEIRGLQTENQRILDVLQRLQGE</sequence>
<dbReference type="Proteomes" id="UP000017396">
    <property type="component" value="Chromosome"/>
</dbReference>
<dbReference type="EMBL" id="CP003587">
    <property type="protein sequence ID" value="AGY57035.1"/>
    <property type="molecule type" value="Genomic_DNA"/>
</dbReference>
<dbReference type="Gene3D" id="1.20.5.170">
    <property type="match status" value="1"/>
</dbReference>
<feature type="coiled-coil region" evidence="1">
    <location>
        <begin position="36"/>
        <end position="70"/>
    </location>
</feature>
<dbReference type="STRING" id="1183438.GKIL_0789"/>
<evidence type="ECO:0000313" key="3">
    <source>
        <dbReference type="Proteomes" id="UP000017396"/>
    </source>
</evidence>
<gene>
    <name evidence="2" type="ORF">GKIL_0789</name>
</gene>
<dbReference type="HOGENOM" id="CLU_119941_0_0_3"/>
<dbReference type="OrthoDB" id="518166at2"/>
<dbReference type="AlphaFoldDB" id="U5QH96"/>
<name>U5QH96_GLOK1</name>
<evidence type="ECO:0000313" key="2">
    <source>
        <dbReference type="EMBL" id="AGY57035.1"/>
    </source>
</evidence>